<reference evidence="2 3" key="1">
    <citation type="submission" date="2017-01" db="EMBL/GenBank/DDBJ databases">
        <authorList>
            <consortium name="Urmite Genomes"/>
        </authorList>
    </citation>
    <scope>NUCLEOTIDE SEQUENCE [LARGE SCALE GENOMIC DNA]</scope>
    <source>
        <strain evidence="2 3">AB308</strain>
    </source>
</reference>
<protein>
    <submittedName>
        <fullName evidence="2">Mycobacterium terramassiliense ORFan</fullName>
    </submittedName>
</protein>
<organism evidence="2 3">
    <name type="scientific">Mycobacterium terramassiliense</name>
    <dbReference type="NCBI Taxonomy" id="1841859"/>
    <lineage>
        <taxon>Bacteria</taxon>
        <taxon>Bacillati</taxon>
        <taxon>Actinomycetota</taxon>
        <taxon>Actinomycetes</taxon>
        <taxon>Mycobacteriales</taxon>
        <taxon>Mycobacteriaceae</taxon>
        <taxon>Mycobacterium</taxon>
    </lineage>
</organism>
<dbReference type="Proteomes" id="UP000241595">
    <property type="component" value="Unassembled WGS sequence"/>
</dbReference>
<accession>A0A2U3NGJ2</accession>
<evidence type="ECO:0000313" key="3">
    <source>
        <dbReference type="Proteomes" id="UP000241595"/>
    </source>
</evidence>
<feature type="region of interest" description="Disordered" evidence="1">
    <location>
        <begin position="76"/>
        <end position="100"/>
    </location>
</feature>
<name>A0A2U3NGJ2_9MYCO</name>
<dbReference type="EMBL" id="FTRV01000015">
    <property type="protein sequence ID" value="SPM30533.1"/>
    <property type="molecule type" value="Genomic_DNA"/>
</dbReference>
<keyword evidence="3" id="KW-1185">Reference proteome</keyword>
<dbReference type="AlphaFoldDB" id="A0A2U3NGJ2"/>
<evidence type="ECO:0000256" key="1">
    <source>
        <dbReference type="SAM" id="MobiDB-lite"/>
    </source>
</evidence>
<gene>
    <name evidence="2" type="ORF">MTAB308_4042</name>
</gene>
<sequence>MTSGSDTNWERWGASSTVETPPARAGLLLTIPESGRGVAYQTAVDLSMIPGIAMHRFGTNSSCVLARHITWRTQSDKRFPQSDHYATTDFSNSRDKDRQP</sequence>
<evidence type="ECO:0000313" key="2">
    <source>
        <dbReference type="EMBL" id="SPM30533.1"/>
    </source>
</evidence>
<proteinExistence type="predicted"/>